<dbReference type="SUPFAM" id="SSF57667">
    <property type="entry name" value="beta-beta-alpha zinc fingers"/>
    <property type="match status" value="1"/>
</dbReference>
<keyword evidence="6" id="KW-0539">Nucleus</keyword>
<dbReference type="FunFam" id="3.30.160.60:FF:000452">
    <property type="entry name" value="Transcription factor Ovo-like 2"/>
    <property type="match status" value="1"/>
</dbReference>
<comment type="subcellular location">
    <subcellularLocation>
        <location evidence="1">Nucleus</location>
    </subcellularLocation>
</comment>
<dbReference type="GO" id="GO:0009887">
    <property type="term" value="P:animal organ morphogenesis"/>
    <property type="evidence" value="ECO:0007669"/>
    <property type="project" value="UniProtKB-ARBA"/>
</dbReference>
<evidence type="ECO:0000259" key="8">
    <source>
        <dbReference type="PROSITE" id="PS50157"/>
    </source>
</evidence>
<sequence>MFFKNYQMFPQITPILPFPPHSLIPHQFILQKTNNNLIFPPPTKQQQIINNLNNIPQKSLEIIKILNQIYSNNNNSTTNEINNKTNFIYSLLSLKGLTPTTPTLQLPENTSSINLLQNSPLKPTNSEILKSTIGPTKTLKNENLKNSPIISPSSSAFFVERLLPQTPTKNKEINSLSPTDSSLATNSSFNDKNIPPLQRLSQPSAIFPNLPLLPQTTLVNVAAIAAKNASTCNWEYVNGGYGVKNPLLQNVRMESFEDLNNSKPSITKISCESKSNNSSLSCHTCGKKFHLQRLLNRHIKCHSDLKRYLCTFCGKGFNDTFDLKRHTRTHTGVRPYKCNLCEKSFTQRCSLESHLRKVHGQSHSYGYKERRNKVFVCEECGFTAPNYEDFVGHTQRLHPLSAALIKLKNNNLNKRIISK</sequence>
<evidence type="ECO:0000256" key="5">
    <source>
        <dbReference type="ARBA" id="ARBA00022833"/>
    </source>
</evidence>
<protein>
    <submittedName>
        <fullName evidence="10">C2H2-type domain-containing protein</fullName>
    </submittedName>
</protein>
<dbReference type="Gene3D" id="3.30.160.60">
    <property type="entry name" value="Classic Zinc Finger"/>
    <property type="match status" value="2"/>
</dbReference>
<dbReference type="FunFam" id="3.30.160.60:FF:000246">
    <property type="entry name" value="Transcription factor Ovo-like 2"/>
    <property type="match status" value="1"/>
</dbReference>
<dbReference type="Pfam" id="PF00096">
    <property type="entry name" value="zf-C2H2"/>
    <property type="match status" value="2"/>
</dbReference>
<evidence type="ECO:0000313" key="9">
    <source>
        <dbReference type="Proteomes" id="UP000887563"/>
    </source>
</evidence>
<dbReference type="PANTHER" id="PTHR10032">
    <property type="entry name" value="ZINC FINGER PROTEIN WITH KRAB AND SCAN DOMAINS"/>
    <property type="match status" value="1"/>
</dbReference>
<feature type="domain" description="C2H2-type" evidence="8">
    <location>
        <begin position="336"/>
        <end position="364"/>
    </location>
</feature>
<evidence type="ECO:0000256" key="3">
    <source>
        <dbReference type="ARBA" id="ARBA00022737"/>
    </source>
</evidence>
<keyword evidence="9" id="KW-1185">Reference proteome</keyword>
<dbReference type="AlphaFoldDB" id="A0A914LHD7"/>
<keyword evidence="5" id="KW-0862">Zinc</keyword>
<dbReference type="SMART" id="SM00355">
    <property type="entry name" value="ZnF_C2H2"/>
    <property type="match status" value="4"/>
</dbReference>
<dbReference type="InterPro" id="IPR013087">
    <property type="entry name" value="Znf_C2H2_type"/>
</dbReference>
<dbReference type="GO" id="GO:0008270">
    <property type="term" value="F:zinc ion binding"/>
    <property type="evidence" value="ECO:0007669"/>
    <property type="project" value="UniProtKB-KW"/>
</dbReference>
<dbReference type="GO" id="GO:0009913">
    <property type="term" value="P:epidermal cell differentiation"/>
    <property type="evidence" value="ECO:0007669"/>
    <property type="project" value="TreeGrafter"/>
</dbReference>
<keyword evidence="2" id="KW-0479">Metal-binding</keyword>
<evidence type="ECO:0000256" key="1">
    <source>
        <dbReference type="ARBA" id="ARBA00004123"/>
    </source>
</evidence>
<dbReference type="InterPro" id="IPR027756">
    <property type="entry name" value="Ovo-like"/>
</dbReference>
<feature type="domain" description="C2H2-type" evidence="8">
    <location>
        <begin position="280"/>
        <end position="307"/>
    </location>
</feature>
<reference evidence="10" key="1">
    <citation type="submission" date="2022-11" db="UniProtKB">
        <authorList>
            <consortium name="WormBaseParasite"/>
        </authorList>
    </citation>
    <scope>IDENTIFICATION</scope>
</reference>
<dbReference type="GO" id="GO:0003006">
    <property type="term" value="P:developmental process involved in reproduction"/>
    <property type="evidence" value="ECO:0007669"/>
    <property type="project" value="UniProtKB-ARBA"/>
</dbReference>
<feature type="domain" description="C2H2-type" evidence="8">
    <location>
        <begin position="308"/>
        <end position="335"/>
    </location>
</feature>
<proteinExistence type="predicted"/>
<evidence type="ECO:0000256" key="2">
    <source>
        <dbReference type="ARBA" id="ARBA00022723"/>
    </source>
</evidence>
<keyword evidence="4 7" id="KW-0863">Zinc-finger</keyword>
<evidence type="ECO:0000256" key="4">
    <source>
        <dbReference type="ARBA" id="ARBA00022771"/>
    </source>
</evidence>
<dbReference type="PROSITE" id="PS50157">
    <property type="entry name" value="ZINC_FINGER_C2H2_2"/>
    <property type="match status" value="3"/>
</dbReference>
<keyword evidence="3" id="KW-0677">Repeat</keyword>
<dbReference type="InterPro" id="IPR036236">
    <property type="entry name" value="Znf_C2H2_sf"/>
</dbReference>
<dbReference type="PANTHER" id="PTHR10032:SF271">
    <property type="entry name" value="RH12261P-RELATED"/>
    <property type="match status" value="1"/>
</dbReference>
<dbReference type="GO" id="GO:0005634">
    <property type="term" value="C:nucleus"/>
    <property type="evidence" value="ECO:0007669"/>
    <property type="project" value="UniProtKB-SubCell"/>
</dbReference>
<dbReference type="GO" id="GO:0000981">
    <property type="term" value="F:DNA-binding transcription factor activity, RNA polymerase II-specific"/>
    <property type="evidence" value="ECO:0007669"/>
    <property type="project" value="TreeGrafter"/>
</dbReference>
<accession>A0A914LHD7</accession>
<name>A0A914LHD7_MELIC</name>
<evidence type="ECO:0000256" key="7">
    <source>
        <dbReference type="PROSITE-ProRule" id="PRU00042"/>
    </source>
</evidence>
<evidence type="ECO:0000313" key="10">
    <source>
        <dbReference type="WBParaSite" id="Minc3s00516g13619"/>
    </source>
</evidence>
<dbReference type="WBParaSite" id="Minc3s00516g13619">
    <property type="protein sequence ID" value="Minc3s00516g13619"/>
    <property type="gene ID" value="Minc3s00516g13619"/>
</dbReference>
<dbReference type="Proteomes" id="UP000887563">
    <property type="component" value="Unplaced"/>
</dbReference>
<dbReference type="PROSITE" id="PS00028">
    <property type="entry name" value="ZINC_FINGER_C2H2_1"/>
    <property type="match status" value="3"/>
</dbReference>
<evidence type="ECO:0000256" key="6">
    <source>
        <dbReference type="ARBA" id="ARBA00023242"/>
    </source>
</evidence>
<dbReference type="GO" id="GO:0048731">
    <property type="term" value="P:system development"/>
    <property type="evidence" value="ECO:0007669"/>
    <property type="project" value="UniProtKB-ARBA"/>
</dbReference>
<organism evidence="9 10">
    <name type="scientific">Meloidogyne incognita</name>
    <name type="common">Southern root-knot nematode worm</name>
    <name type="synonym">Oxyuris incognita</name>
    <dbReference type="NCBI Taxonomy" id="6306"/>
    <lineage>
        <taxon>Eukaryota</taxon>
        <taxon>Metazoa</taxon>
        <taxon>Ecdysozoa</taxon>
        <taxon>Nematoda</taxon>
        <taxon>Chromadorea</taxon>
        <taxon>Rhabditida</taxon>
        <taxon>Tylenchina</taxon>
        <taxon>Tylenchomorpha</taxon>
        <taxon>Tylenchoidea</taxon>
        <taxon>Meloidogynidae</taxon>
        <taxon>Meloidogyninae</taxon>
        <taxon>Meloidogyne</taxon>
        <taxon>Meloidogyne incognita group</taxon>
    </lineage>
</organism>
<dbReference type="GO" id="GO:0000978">
    <property type="term" value="F:RNA polymerase II cis-regulatory region sequence-specific DNA binding"/>
    <property type="evidence" value="ECO:0007669"/>
    <property type="project" value="TreeGrafter"/>
</dbReference>